<dbReference type="GO" id="GO:0016887">
    <property type="term" value="F:ATP hydrolysis activity"/>
    <property type="evidence" value="ECO:0007669"/>
    <property type="project" value="InterPro"/>
</dbReference>
<dbReference type="OrthoDB" id="9810761at2"/>
<dbReference type="PANTHER" id="PTHR30486">
    <property type="entry name" value="TWITCHING MOTILITY PROTEIN PILT"/>
    <property type="match status" value="1"/>
</dbReference>
<dbReference type="NCBIfam" id="TIGR03819">
    <property type="entry name" value="heli_sec_ATPase"/>
    <property type="match status" value="1"/>
</dbReference>
<reference evidence="3 4" key="1">
    <citation type="submission" date="2019-07" db="EMBL/GenBank/DDBJ databases">
        <title>Whole genome shotgun sequence of Cellulomonas soli NBRC 109434.</title>
        <authorList>
            <person name="Hosoyama A."/>
            <person name="Uohara A."/>
            <person name="Ohji S."/>
            <person name="Ichikawa N."/>
        </authorList>
    </citation>
    <scope>NUCLEOTIDE SEQUENCE [LARGE SCALE GENOMIC DNA]</scope>
    <source>
        <strain evidence="3 4">NBRC 109434</strain>
    </source>
</reference>
<dbReference type="Gene3D" id="3.40.50.300">
    <property type="entry name" value="P-loop containing nucleotide triphosphate hydrolases"/>
    <property type="match status" value="1"/>
</dbReference>
<dbReference type="Proteomes" id="UP000321798">
    <property type="component" value="Unassembled WGS sequence"/>
</dbReference>
<accession>A0A512PGD5</accession>
<dbReference type="CDD" id="cd01130">
    <property type="entry name" value="VirB11-like_ATPase"/>
    <property type="match status" value="1"/>
</dbReference>
<dbReference type="EMBL" id="BKAL01000011">
    <property type="protein sequence ID" value="GEP70265.1"/>
    <property type="molecule type" value="Genomic_DNA"/>
</dbReference>
<comment type="caution">
    <text evidence="3">The sequence shown here is derived from an EMBL/GenBank/DDBJ whole genome shotgun (WGS) entry which is preliminary data.</text>
</comment>
<proteinExistence type="inferred from homology"/>
<dbReference type="AlphaFoldDB" id="A0A512PGD5"/>
<dbReference type="InterPro" id="IPR027417">
    <property type="entry name" value="P-loop_NTPase"/>
</dbReference>
<gene>
    <name evidence="3" type="ORF">CSO01_29800</name>
</gene>
<evidence type="ECO:0000259" key="2">
    <source>
        <dbReference type="Pfam" id="PF00437"/>
    </source>
</evidence>
<dbReference type="Pfam" id="PF00437">
    <property type="entry name" value="T2SSE"/>
    <property type="match status" value="1"/>
</dbReference>
<name>A0A512PGD5_9CELL</name>
<dbReference type="InterPro" id="IPR022399">
    <property type="entry name" value="TadA-like_ATPase"/>
</dbReference>
<dbReference type="PANTHER" id="PTHR30486:SF6">
    <property type="entry name" value="TYPE IV PILUS RETRACTATION ATPASE PILT"/>
    <property type="match status" value="1"/>
</dbReference>
<dbReference type="InterPro" id="IPR050921">
    <property type="entry name" value="T4SS_GSP_E_ATPase"/>
</dbReference>
<organism evidence="3 4">
    <name type="scientific">Cellulomonas soli</name>
    <dbReference type="NCBI Taxonomy" id="931535"/>
    <lineage>
        <taxon>Bacteria</taxon>
        <taxon>Bacillati</taxon>
        <taxon>Actinomycetota</taxon>
        <taxon>Actinomycetes</taxon>
        <taxon>Micrococcales</taxon>
        <taxon>Cellulomonadaceae</taxon>
        <taxon>Cellulomonas</taxon>
    </lineage>
</organism>
<keyword evidence="4" id="KW-1185">Reference proteome</keyword>
<dbReference type="InterPro" id="IPR001482">
    <property type="entry name" value="T2SS/T4SS_dom"/>
</dbReference>
<dbReference type="Gene3D" id="3.30.450.380">
    <property type="match status" value="1"/>
</dbReference>
<evidence type="ECO:0000313" key="3">
    <source>
        <dbReference type="EMBL" id="GEP70265.1"/>
    </source>
</evidence>
<comment type="similarity">
    <text evidence="1">Belongs to the GSP E family.</text>
</comment>
<evidence type="ECO:0000256" key="1">
    <source>
        <dbReference type="ARBA" id="ARBA00006611"/>
    </source>
</evidence>
<evidence type="ECO:0000313" key="4">
    <source>
        <dbReference type="Proteomes" id="UP000321798"/>
    </source>
</evidence>
<sequence>MTVDVPQPPPGPPVQEATPPVDRALVDAVRPLLEAHLEAHGGTRAAGRAEFDAALAAAVEQAVRANGAILGSHAFAQVCRAVRDELVGAGPLQPLLDDPDVTDVLVNGPQDVWVERRGRLTRTAVDLGRTEDVRALAVRLAGAGGQRLDDASPTVDARLPDGTRLHAVLPPVAPRSPLLSLRVVRTRAFTLDELAAAGTLVPGLVAVLRALLAARANLLVSGATGSGKTTLLASMLSAVPHDERIVVIEEAEEVRPAHPHVVRLLARHANVDGAGRVELADLVRQALRMRPDRIVLGECRGAEVREVMAALNTGHEGGCATVHANTAADVPARLEALAALAGMGRDAVAAHAASAFDTVLHMRREPDGARRLVEVGMVDRAPDGSLRVSNAVTVEGRRALPGPAWPALTARVGLRSTAGTAS</sequence>
<dbReference type="RefSeq" id="WP_146954042.1">
    <property type="nucleotide sequence ID" value="NZ_BAABBJ010000014.1"/>
</dbReference>
<protein>
    <recommendedName>
        <fullName evidence="2">Bacterial type II secretion system protein E domain-containing protein</fullName>
    </recommendedName>
</protein>
<dbReference type="SUPFAM" id="SSF52540">
    <property type="entry name" value="P-loop containing nucleoside triphosphate hydrolases"/>
    <property type="match status" value="1"/>
</dbReference>
<feature type="domain" description="Bacterial type II secretion system protein E" evidence="2">
    <location>
        <begin position="87"/>
        <end position="343"/>
    </location>
</feature>